<dbReference type="InterPro" id="IPR002200">
    <property type="entry name" value="Elicitin"/>
</dbReference>
<dbReference type="EMBL" id="DAKRPA010000047">
    <property type="protein sequence ID" value="DBA01448.1"/>
    <property type="molecule type" value="Genomic_DNA"/>
</dbReference>
<dbReference type="GO" id="GO:0005576">
    <property type="term" value="C:extracellular region"/>
    <property type="evidence" value="ECO:0007669"/>
    <property type="project" value="UniProtKB-SubCell"/>
</dbReference>
<evidence type="ECO:0000256" key="3">
    <source>
        <dbReference type="ARBA" id="ARBA00022525"/>
    </source>
</evidence>
<dbReference type="InterPro" id="IPR036470">
    <property type="entry name" value="Elicitin_sf"/>
</dbReference>
<reference evidence="7" key="1">
    <citation type="submission" date="2022-11" db="EMBL/GenBank/DDBJ databases">
        <authorList>
            <person name="Morgan W.R."/>
            <person name="Tartar A."/>
        </authorList>
    </citation>
    <scope>NUCLEOTIDE SEQUENCE</scope>
    <source>
        <strain evidence="7">ARSEF 373</strain>
    </source>
</reference>
<dbReference type="PRINTS" id="PR00948">
    <property type="entry name" value="ELICITIN"/>
</dbReference>
<comment type="function">
    <text evidence="6">Induces local and distal defense responses (incompatible hypersensitive reaction) in plants from the solanaceae and cruciferae families. Elicits leaf necrosis and causes the accumulation of pathogenesis-related proteins. Might interact with the lipidic molecules of the plasma membrane.</text>
</comment>
<accession>A0AAV2Z3C9</accession>
<evidence type="ECO:0000256" key="4">
    <source>
        <dbReference type="ARBA" id="ARBA00022978"/>
    </source>
</evidence>
<evidence type="ECO:0000313" key="7">
    <source>
        <dbReference type="EMBL" id="DBA01448.1"/>
    </source>
</evidence>
<organism evidence="7 8">
    <name type="scientific">Lagenidium giganteum</name>
    <dbReference type="NCBI Taxonomy" id="4803"/>
    <lineage>
        <taxon>Eukaryota</taxon>
        <taxon>Sar</taxon>
        <taxon>Stramenopiles</taxon>
        <taxon>Oomycota</taxon>
        <taxon>Peronosporomycetes</taxon>
        <taxon>Pythiales</taxon>
        <taxon>Pythiaceae</taxon>
    </lineage>
</organism>
<keyword evidence="3 6" id="KW-0964">Secreted</keyword>
<keyword evidence="8" id="KW-1185">Reference proteome</keyword>
<keyword evidence="5 6" id="KW-1015">Disulfide bond</keyword>
<keyword evidence="4 6" id="KW-0928">Hypersensitive response elicitation</keyword>
<protein>
    <recommendedName>
        <fullName evidence="6">Elicitin</fullName>
    </recommendedName>
</protein>
<dbReference type="SUPFAM" id="SSF48647">
    <property type="entry name" value="Fungal elicitin"/>
    <property type="match status" value="1"/>
</dbReference>
<evidence type="ECO:0000256" key="6">
    <source>
        <dbReference type="RuleBase" id="RU368111"/>
    </source>
</evidence>
<dbReference type="GO" id="GO:0052040">
    <property type="term" value="P:symbiont-mediated perturbation of host programmed cell death"/>
    <property type="evidence" value="ECO:0007669"/>
    <property type="project" value="UniProtKB-UniRule"/>
</dbReference>
<evidence type="ECO:0000256" key="5">
    <source>
        <dbReference type="ARBA" id="ARBA00023157"/>
    </source>
</evidence>
<comment type="similarity">
    <text evidence="2 6">Belongs to the elicitin family.</text>
</comment>
<dbReference type="Gene3D" id="1.10.239.10">
    <property type="entry name" value="Elicitin domain"/>
    <property type="match status" value="1"/>
</dbReference>
<comment type="caution">
    <text evidence="7">The sequence shown here is derived from an EMBL/GenBank/DDBJ whole genome shotgun (WGS) entry which is preliminary data.</text>
</comment>
<gene>
    <name evidence="7" type="ORF">N0F65_005567</name>
</gene>
<evidence type="ECO:0000256" key="2">
    <source>
        <dbReference type="ARBA" id="ARBA00009544"/>
    </source>
</evidence>
<dbReference type="Proteomes" id="UP001146120">
    <property type="component" value="Unassembled WGS sequence"/>
</dbReference>
<reference evidence="7" key="2">
    <citation type="journal article" date="2023" name="Microbiol Resour">
        <title>Decontamination and Annotation of the Draft Genome Sequence of the Oomycete Lagenidium giganteum ARSEF 373.</title>
        <authorList>
            <person name="Morgan W.R."/>
            <person name="Tartar A."/>
        </authorList>
    </citation>
    <scope>NUCLEOTIDE SEQUENCE</scope>
    <source>
        <strain evidence="7">ARSEF 373</strain>
    </source>
</reference>
<sequence length="61" mass="6729">MGFKLAFLVGSQDRIKCEKETGYNVMTAANVPDLNQLDKMCKSTACKTVMANIVEKDLPDC</sequence>
<evidence type="ECO:0000313" key="8">
    <source>
        <dbReference type="Proteomes" id="UP001146120"/>
    </source>
</evidence>
<name>A0AAV2Z3C9_9STRA</name>
<evidence type="ECO:0000256" key="1">
    <source>
        <dbReference type="ARBA" id="ARBA00004613"/>
    </source>
</evidence>
<comment type="subcellular location">
    <subcellularLocation>
        <location evidence="1 6">Secreted</location>
    </subcellularLocation>
</comment>
<dbReference type="AlphaFoldDB" id="A0AAV2Z3C9"/>
<proteinExistence type="inferred from homology"/>
<feature type="non-terminal residue" evidence="7">
    <location>
        <position position="61"/>
    </location>
</feature>
<dbReference type="Pfam" id="PF00964">
    <property type="entry name" value="Elicitin"/>
    <property type="match status" value="1"/>
</dbReference>